<proteinExistence type="inferred from homology"/>
<sequence>MLSVSIEPLNVDQLIRSLIVLFIAIDPLGNAPLFYGLTATLSNEKRRTIVRQSCKIATLILVAFALGGDVLLSYFGLSVADFRISGGIILLIYGIAGILGWTEASMIKHPEEAETIAVVPLATPLLAGPAAIATVLYIKAVYGINYAIAAISVNTLITFAMLNNSQKLMDMLGKNGAIALSKIMSILLAAIAIAMIREGIVEVVKGM</sequence>
<feature type="transmembrane region" description="Helical" evidence="7">
    <location>
        <begin position="176"/>
        <end position="196"/>
    </location>
</feature>
<comment type="similarity">
    <text evidence="2 7">Belongs to the UPF0056 (MarC) family.</text>
</comment>
<reference evidence="8 9" key="1">
    <citation type="submission" date="2023-09" db="EMBL/GenBank/DDBJ databases">
        <title>Pyrofollis japonicus gen. nov. sp. nov., a novel member of the family Pyrodictiaceae isolated from the Iheya North hydrothermal field.</title>
        <authorList>
            <person name="Miyazaki U."/>
            <person name="Sanari M."/>
            <person name="Tame A."/>
            <person name="Kitajima M."/>
            <person name="Okamoto A."/>
            <person name="Sawayama S."/>
            <person name="Miyazaki J."/>
            <person name="Takai K."/>
            <person name="Nakagawa S."/>
        </authorList>
    </citation>
    <scope>NUCLEOTIDE SEQUENCE [LARGE SCALE GENOMIC DNA]</scope>
    <source>
        <strain evidence="8 9">AV2</strain>
    </source>
</reference>
<evidence type="ECO:0000313" key="9">
    <source>
        <dbReference type="Proteomes" id="UP001341135"/>
    </source>
</evidence>
<accession>A0ABN6ZM57</accession>
<feature type="transmembrane region" description="Helical" evidence="7">
    <location>
        <begin position="116"/>
        <end position="138"/>
    </location>
</feature>
<keyword evidence="6 7" id="KW-0472">Membrane</keyword>
<evidence type="ECO:0000256" key="6">
    <source>
        <dbReference type="ARBA" id="ARBA00023136"/>
    </source>
</evidence>
<dbReference type="PANTHER" id="PTHR33508:SF1">
    <property type="entry name" value="UPF0056 MEMBRANE PROTEIN YHCE"/>
    <property type="match status" value="1"/>
</dbReference>
<gene>
    <name evidence="8" type="ORF">PABY_09120</name>
</gene>
<dbReference type="PANTHER" id="PTHR33508">
    <property type="entry name" value="UPF0056 MEMBRANE PROTEIN YHCE"/>
    <property type="match status" value="1"/>
</dbReference>
<protein>
    <recommendedName>
        <fullName evidence="7">UPF0056 membrane protein</fullName>
    </recommendedName>
</protein>
<keyword evidence="9" id="KW-1185">Reference proteome</keyword>
<dbReference type="Pfam" id="PF01914">
    <property type="entry name" value="MarC"/>
    <property type="match status" value="1"/>
</dbReference>
<feature type="transmembrane region" description="Helical" evidence="7">
    <location>
        <begin position="14"/>
        <end position="35"/>
    </location>
</feature>
<feature type="transmembrane region" description="Helical" evidence="7">
    <location>
        <begin position="56"/>
        <end position="76"/>
    </location>
</feature>
<evidence type="ECO:0000256" key="7">
    <source>
        <dbReference type="RuleBase" id="RU362048"/>
    </source>
</evidence>
<evidence type="ECO:0000256" key="4">
    <source>
        <dbReference type="ARBA" id="ARBA00022692"/>
    </source>
</evidence>
<feature type="transmembrane region" description="Helical" evidence="7">
    <location>
        <begin position="82"/>
        <end position="104"/>
    </location>
</feature>
<feature type="transmembrane region" description="Helical" evidence="7">
    <location>
        <begin position="144"/>
        <end position="164"/>
    </location>
</feature>
<keyword evidence="3" id="KW-1003">Cell membrane</keyword>
<dbReference type="GeneID" id="89288932"/>
<evidence type="ECO:0000256" key="5">
    <source>
        <dbReference type="ARBA" id="ARBA00022989"/>
    </source>
</evidence>
<dbReference type="RefSeq" id="WP_338252352.1">
    <property type="nucleotide sequence ID" value="NZ_AP028907.1"/>
</dbReference>
<evidence type="ECO:0000256" key="2">
    <source>
        <dbReference type="ARBA" id="ARBA00009784"/>
    </source>
</evidence>
<dbReference type="Proteomes" id="UP001341135">
    <property type="component" value="Chromosome"/>
</dbReference>
<organism evidence="8 9">
    <name type="scientific">Pyrodictium abyssi</name>
    <dbReference type="NCBI Taxonomy" id="54256"/>
    <lineage>
        <taxon>Archaea</taxon>
        <taxon>Thermoproteota</taxon>
        <taxon>Thermoprotei</taxon>
        <taxon>Desulfurococcales</taxon>
        <taxon>Pyrodictiaceae</taxon>
        <taxon>Pyrodictium</taxon>
    </lineage>
</organism>
<dbReference type="InterPro" id="IPR002771">
    <property type="entry name" value="Multi_antbiot-R_MarC"/>
</dbReference>
<evidence type="ECO:0000256" key="3">
    <source>
        <dbReference type="ARBA" id="ARBA00022475"/>
    </source>
</evidence>
<comment type="subcellular location">
    <subcellularLocation>
        <location evidence="1 7">Cell membrane</location>
        <topology evidence="1 7">Multi-pass membrane protein</topology>
    </subcellularLocation>
</comment>
<keyword evidence="4 7" id="KW-0812">Transmembrane</keyword>
<keyword evidence="5 7" id="KW-1133">Transmembrane helix</keyword>
<dbReference type="NCBIfam" id="TIGR00427">
    <property type="entry name" value="NAAT family transporter"/>
    <property type="match status" value="1"/>
</dbReference>
<name>A0ABN6ZM57_9CREN</name>
<dbReference type="EMBL" id="AP028907">
    <property type="protein sequence ID" value="BES81345.1"/>
    <property type="molecule type" value="Genomic_DNA"/>
</dbReference>
<evidence type="ECO:0000313" key="8">
    <source>
        <dbReference type="EMBL" id="BES81345.1"/>
    </source>
</evidence>
<evidence type="ECO:0000256" key="1">
    <source>
        <dbReference type="ARBA" id="ARBA00004651"/>
    </source>
</evidence>